<evidence type="ECO:0000256" key="1">
    <source>
        <dbReference type="ARBA" id="ARBA00023209"/>
    </source>
</evidence>
<dbReference type="Pfam" id="PF01633">
    <property type="entry name" value="Choline_kinase"/>
    <property type="match status" value="1"/>
</dbReference>
<keyword evidence="2" id="KW-1208">Phospholipid metabolism</keyword>
<dbReference type="CDD" id="cd05157">
    <property type="entry name" value="ETNK_euk"/>
    <property type="match status" value="1"/>
</dbReference>
<comment type="pathway">
    <text evidence="3">Phospholipid metabolism; phosphatidylethanolamine biosynthesis; phosphatidylethanolamine from ethanolamine: step 1/3.</text>
</comment>
<evidence type="ECO:0000313" key="6">
    <source>
        <dbReference type="Proteomes" id="UP000046393"/>
    </source>
</evidence>
<dbReference type="GO" id="GO:0005737">
    <property type="term" value="C:cytoplasm"/>
    <property type="evidence" value="ECO:0007669"/>
    <property type="project" value="TreeGrafter"/>
</dbReference>
<proteinExistence type="inferred from homology"/>
<keyword evidence="1" id="KW-0594">Phospholipid biosynthesis</keyword>
<evidence type="ECO:0000256" key="5">
    <source>
        <dbReference type="ARBA" id="ARBA00038874"/>
    </source>
</evidence>
<dbReference type="PANTHER" id="PTHR22603">
    <property type="entry name" value="CHOLINE/ETHANOALAMINE KINASE"/>
    <property type="match status" value="1"/>
</dbReference>
<keyword evidence="1" id="KW-0444">Lipid biosynthesis</keyword>
<dbReference type="SUPFAM" id="SSF56112">
    <property type="entry name" value="Protein kinase-like (PK-like)"/>
    <property type="match status" value="1"/>
</dbReference>
<protein>
    <recommendedName>
        <fullName evidence="5">ethanolamine kinase</fullName>
        <ecNumber evidence="5">2.7.1.82</ecNumber>
    </recommendedName>
</protein>
<keyword evidence="6" id="KW-1185">Reference proteome</keyword>
<dbReference type="Gene3D" id="3.90.1200.10">
    <property type="match status" value="1"/>
</dbReference>
<dbReference type="STRING" id="451379.A0A0N5B0M2"/>
<dbReference type="PANTHER" id="PTHR22603:SF66">
    <property type="entry name" value="ETHANOLAMINE KINASE"/>
    <property type="match status" value="1"/>
</dbReference>
<keyword evidence="1" id="KW-0443">Lipid metabolism</keyword>
<sequence length="305" mass="35957">VFTAGTTNKVFCVVYKANSSDEERIIFRVYGNNTDKIIDRKGELENWLRLTAVDCAAPLYATFQNGMVCGYLPGKSLTVESLRDKNIYPKICLAMAKIHQIKPDRPRKPSLFKQIEKFMDNFSERFPVINTFQNADLQRRFDVFAKKRALNLRSDYARLKRNIKNCENDITFCHNDLLVHNIVHDTTTGKVSFIDYEYADFNYQCFDIANHFNEYAGIDNVDYSLCPDVEEKRQWIKIYLRFYLSREPFDFEIEQTLRQIPIFEAASHFLWSVWALVQSQNSTIDFDYLGYRFHLSFSILYITQF</sequence>
<organism evidence="6 7">
    <name type="scientific">Syphacia muris</name>
    <dbReference type="NCBI Taxonomy" id="451379"/>
    <lineage>
        <taxon>Eukaryota</taxon>
        <taxon>Metazoa</taxon>
        <taxon>Ecdysozoa</taxon>
        <taxon>Nematoda</taxon>
        <taxon>Chromadorea</taxon>
        <taxon>Rhabditida</taxon>
        <taxon>Spirurina</taxon>
        <taxon>Oxyuridomorpha</taxon>
        <taxon>Oxyuroidea</taxon>
        <taxon>Oxyuridae</taxon>
        <taxon>Syphacia</taxon>
    </lineage>
</organism>
<dbReference type="InterPro" id="IPR011009">
    <property type="entry name" value="Kinase-like_dom_sf"/>
</dbReference>
<dbReference type="Gene3D" id="3.30.200.20">
    <property type="entry name" value="Phosphorylase Kinase, domain 1"/>
    <property type="match status" value="1"/>
</dbReference>
<evidence type="ECO:0000256" key="2">
    <source>
        <dbReference type="ARBA" id="ARBA00023264"/>
    </source>
</evidence>
<dbReference type="Proteomes" id="UP000046393">
    <property type="component" value="Unplaced"/>
</dbReference>
<evidence type="ECO:0000256" key="4">
    <source>
        <dbReference type="ARBA" id="ARBA00038211"/>
    </source>
</evidence>
<dbReference type="AlphaFoldDB" id="A0A0N5B0M2"/>
<comment type="similarity">
    <text evidence="4">Belongs to the choline/ethanolamine kinase family.</text>
</comment>
<dbReference type="WBParaSite" id="SMUV_0001082401-mRNA-1">
    <property type="protein sequence ID" value="SMUV_0001082401-mRNA-1"/>
    <property type="gene ID" value="SMUV_0001082401"/>
</dbReference>
<evidence type="ECO:0000313" key="7">
    <source>
        <dbReference type="WBParaSite" id="SMUV_0001082401-mRNA-1"/>
    </source>
</evidence>
<evidence type="ECO:0000256" key="3">
    <source>
        <dbReference type="ARBA" id="ARBA00037883"/>
    </source>
</evidence>
<dbReference type="GO" id="GO:0004305">
    <property type="term" value="F:ethanolamine kinase activity"/>
    <property type="evidence" value="ECO:0007669"/>
    <property type="project" value="UniProtKB-EC"/>
</dbReference>
<reference evidence="7" key="1">
    <citation type="submission" date="2017-02" db="UniProtKB">
        <authorList>
            <consortium name="WormBaseParasite"/>
        </authorList>
    </citation>
    <scope>IDENTIFICATION</scope>
</reference>
<accession>A0A0N5B0M2</accession>
<name>A0A0N5B0M2_9BILA</name>
<dbReference type="EC" id="2.7.1.82" evidence="5"/>
<dbReference type="GO" id="GO:0006646">
    <property type="term" value="P:phosphatidylethanolamine biosynthetic process"/>
    <property type="evidence" value="ECO:0007669"/>
    <property type="project" value="TreeGrafter"/>
</dbReference>